<dbReference type="Gene3D" id="2.60.40.1120">
    <property type="entry name" value="Carboxypeptidase-like, regulatory domain"/>
    <property type="match status" value="1"/>
</dbReference>
<dbReference type="EMBL" id="SWBP01000001">
    <property type="protein sequence ID" value="TKC00349.1"/>
    <property type="molecule type" value="Genomic_DNA"/>
</dbReference>
<dbReference type="SUPFAM" id="SSF56935">
    <property type="entry name" value="Porins"/>
    <property type="match status" value="1"/>
</dbReference>
<comment type="subcellular location">
    <subcellularLocation>
        <location evidence="1">Cell outer membrane</location>
    </subcellularLocation>
</comment>
<dbReference type="Pfam" id="PF13620">
    <property type="entry name" value="CarboxypepD_reg"/>
    <property type="match status" value="1"/>
</dbReference>
<dbReference type="Gene3D" id="2.40.170.20">
    <property type="entry name" value="TonB-dependent receptor, beta-barrel domain"/>
    <property type="match status" value="1"/>
</dbReference>
<dbReference type="OrthoDB" id="606851at2"/>
<keyword evidence="8" id="KW-1185">Reference proteome</keyword>
<dbReference type="Pfam" id="PF14905">
    <property type="entry name" value="OMP_b-brl_3"/>
    <property type="match status" value="1"/>
</dbReference>
<evidence type="ECO:0000256" key="4">
    <source>
        <dbReference type="SAM" id="SignalP"/>
    </source>
</evidence>
<dbReference type="InterPro" id="IPR036942">
    <property type="entry name" value="Beta-barrel_TonB_sf"/>
</dbReference>
<evidence type="ECO:0000256" key="1">
    <source>
        <dbReference type="ARBA" id="ARBA00004442"/>
    </source>
</evidence>
<feature type="domain" description="TonB-dependent receptor plug" evidence="5">
    <location>
        <begin position="150"/>
        <end position="225"/>
    </location>
</feature>
<dbReference type="Pfam" id="PF07715">
    <property type="entry name" value="Plug"/>
    <property type="match status" value="1"/>
</dbReference>
<dbReference type="PANTHER" id="PTHR40980">
    <property type="entry name" value="PLUG DOMAIN-CONTAINING PROTEIN"/>
    <property type="match status" value="1"/>
</dbReference>
<keyword evidence="2" id="KW-0472">Membrane</keyword>
<protein>
    <submittedName>
        <fullName evidence="7">TonB-dependent receptor</fullName>
    </submittedName>
</protein>
<gene>
    <name evidence="7" type="ORF">FA046_01320</name>
</gene>
<evidence type="ECO:0000259" key="5">
    <source>
        <dbReference type="Pfam" id="PF07715"/>
    </source>
</evidence>
<keyword evidence="4" id="KW-0732">Signal</keyword>
<dbReference type="Proteomes" id="UP000308181">
    <property type="component" value="Unassembled WGS sequence"/>
</dbReference>
<name>A0A4U1C4Q6_9SPHI</name>
<dbReference type="InterPro" id="IPR012910">
    <property type="entry name" value="Plug_dom"/>
</dbReference>
<evidence type="ECO:0000313" key="8">
    <source>
        <dbReference type="Proteomes" id="UP000308181"/>
    </source>
</evidence>
<feature type="domain" description="Outer membrane protein beta-barrel" evidence="6">
    <location>
        <begin position="382"/>
        <end position="782"/>
    </location>
</feature>
<keyword evidence="7" id="KW-0675">Receptor</keyword>
<evidence type="ECO:0000256" key="2">
    <source>
        <dbReference type="ARBA" id="ARBA00023136"/>
    </source>
</evidence>
<evidence type="ECO:0000256" key="3">
    <source>
        <dbReference type="ARBA" id="ARBA00023237"/>
    </source>
</evidence>
<proteinExistence type="predicted"/>
<organism evidence="7 8">
    <name type="scientific">Pedobacter cryophilus</name>
    <dbReference type="NCBI Taxonomy" id="2571271"/>
    <lineage>
        <taxon>Bacteria</taxon>
        <taxon>Pseudomonadati</taxon>
        <taxon>Bacteroidota</taxon>
        <taxon>Sphingobacteriia</taxon>
        <taxon>Sphingobacteriales</taxon>
        <taxon>Sphingobacteriaceae</taxon>
        <taxon>Pedobacter</taxon>
    </lineage>
</organism>
<dbReference type="SUPFAM" id="SSF49478">
    <property type="entry name" value="Cna protein B-type domain"/>
    <property type="match status" value="1"/>
</dbReference>
<keyword evidence="3" id="KW-0998">Cell outer membrane</keyword>
<evidence type="ECO:0000259" key="6">
    <source>
        <dbReference type="Pfam" id="PF14905"/>
    </source>
</evidence>
<dbReference type="RefSeq" id="WP_136824559.1">
    <property type="nucleotide sequence ID" value="NZ_SWBP01000001.1"/>
</dbReference>
<feature type="chain" id="PRO_5020660951" evidence="4">
    <location>
        <begin position="20"/>
        <end position="808"/>
    </location>
</feature>
<reference evidence="7 8" key="1">
    <citation type="submission" date="2019-04" db="EMBL/GenBank/DDBJ databases">
        <title>Pedobacter sp. AR-3-17 sp. nov., isolated from Arctic soil.</title>
        <authorList>
            <person name="Dahal R.H."/>
            <person name="Kim D.-U."/>
        </authorList>
    </citation>
    <scope>NUCLEOTIDE SEQUENCE [LARGE SCALE GENOMIC DNA]</scope>
    <source>
        <strain evidence="7 8">AR-3-17</strain>
    </source>
</reference>
<dbReference type="GO" id="GO:0009279">
    <property type="term" value="C:cell outer membrane"/>
    <property type="evidence" value="ECO:0007669"/>
    <property type="project" value="UniProtKB-SubCell"/>
</dbReference>
<dbReference type="PANTHER" id="PTHR40980:SF4">
    <property type="entry name" value="TONB-DEPENDENT RECEPTOR-LIKE BETA-BARREL DOMAIN-CONTAINING PROTEIN"/>
    <property type="match status" value="1"/>
</dbReference>
<evidence type="ECO:0000313" key="7">
    <source>
        <dbReference type="EMBL" id="TKC00349.1"/>
    </source>
</evidence>
<dbReference type="InterPro" id="IPR041700">
    <property type="entry name" value="OMP_b-brl_3"/>
</dbReference>
<accession>A0A4U1C4Q6</accession>
<dbReference type="AlphaFoldDB" id="A0A4U1C4Q6"/>
<comment type="caution">
    <text evidence="7">The sequence shown here is derived from an EMBL/GenBank/DDBJ whole genome shotgun (WGS) entry which is preliminary data.</text>
</comment>
<feature type="signal peptide" evidence="4">
    <location>
        <begin position="1"/>
        <end position="19"/>
    </location>
</feature>
<sequence length="808" mass="91733">MVKKLRFLFTLLIINNALVYCQTSDFKITGKVFAKSENIENVNVILITVKDSTVVKSVLSDAIGNYEILNIKPGNYRLSFIKTGYQTVFTDELQLNQKGLGLTIPLIEIIKQPKQLKEVVVQAKIPYIERRAGKTVINVENSVFGLGSSGLEVLQTVPGIRIENNDQLSIQGKNNVAVYIDGKPSNLSGINLVEFLKNIPTNNIEQIELLNGSSARYDAANNGGIINIKFKKGKNIGANGTASFGGGLGRNYRYNAGLSLNNRTEKSNIYFNYDFSEIKAVDDNYLRRNINNPSLKTLFDIKNNDLKTRTNHNFLLGLDYNLNKNHAVGFLVNAFSNKMLSDEHNKSLIFNNSIQDSTILSTSLENRRINNISTNINYAGNLGKKGTSLKADVDYLNYARKSDENLGSIYLDNNGFEFKSPLQFNNLSPSQIDILSIKADISNPINKNSSLDAGLKSSWVKTSSQRNINITSGQNYIFNPSTLFNYKEQIYAGFISFKTKTEKSNLEIGLRAEQTIAKGDTSLTTKLIDRNYLNLFPNLLYALDFNQNHKISFSFSRGITRPRYEDLNPFYYFLDQYTYNQGNPSLSPSYINASKINWEIKSKYNFSLQYNYIKDFAYVVYEQDNATQTATTSRNNFDYRQTLGFEIGIPITLASWWDIDFNTQAYYEFFKYTNNQKKQINNESTSFLVTLNHTLTLPKGFNAMANMHYESPTSYGIFTFKPLYYVNFGISKSILNKQGSIRFLATDLFDTNSNRYGTNFYNLDLNAKEKAETRSFRLSFSYKFGKKEVKAYRQRKVGAAEEKSRVGQ</sequence>